<name>A0AA38S2U6_9PEZI</name>
<dbReference type="PANTHER" id="PTHR43569:SF2">
    <property type="entry name" value="AMIDOHYDROLASE-RELATED DOMAIN-CONTAINING PROTEIN"/>
    <property type="match status" value="1"/>
</dbReference>
<sequence>MPHQILDAHIHLYPSSELPQLAWCQHDPSHPLASQRSVSEYRAATGDRASGFIFLETDRVNSASQSWTAPLAEISFLRRIVTDAPRPGEGHGGPADAALCRAVVPWAPVDLGAERVEEYLRRAEEVAGPETWGRVKGFRYLLQDKPDGTGVSEGFVEGLKVLGRKGFVFDLGVDQHRRGKRQLDEAVEMVDRAHEGVAEGEKVVFILNHLCKPDLGIVNTTSDPSFIAWRTAMFTLSKCSRTYMKLSGAFSEMPEHLAKRSPNEIFEILYPWLAVVLAAFGPSRIMFASDWPVCTVGGGEDAWDKWRRVVERMCDMASLSEEEQGMIWSGTARRAYGIE</sequence>
<dbReference type="InterPro" id="IPR032466">
    <property type="entry name" value="Metal_Hydrolase"/>
</dbReference>
<evidence type="ECO:0000313" key="4">
    <source>
        <dbReference type="Proteomes" id="UP001174691"/>
    </source>
</evidence>
<dbReference type="EMBL" id="JANBVN010000004">
    <property type="protein sequence ID" value="KAJ9165428.1"/>
    <property type="molecule type" value="Genomic_DNA"/>
</dbReference>
<feature type="domain" description="Amidohydrolase-related" evidence="2">
    <location>
        <begin position="105"/>
        <end position="338"/>
    </location>
</feature>
<protein>
    <submittedName>
        <fullName evidence="3">Amidohydrolase 2</fullName>
    </submittedName>
</protein>
<keyword evidence="4" id="KW-1185">Reference proteome</keyword>
<dbReference type="PANTHER" id="PTHR43569">
    <property type="entry name" value="AMIDOHYDROLASE"/>
    <property type="match status" value="1"/>
</dbReference>
<dbReference type="InterPro" id="IPR052350">
    <property type="entry name" value="Metallo-dep_Lactonases"/>
</dbReference>
<accession>A0AA38S2U6</accession>
<dbReference type="Gene3D" id="3.20.20.140">
    <property type="entry name" value="Metal-dependent hydrolases"/>
    <property type="match status" value="1"/>
</dbReference>
<comment type="similarity">
    <text evidence="1">Belongs to the metallo-dependent hydrolases superfamily.</text>
</comment>
<dbReference type="GO" id="GO:0016787">
    <property type="term" value="F:hydrolase activity"/>
    <property type="evidence" value="ECO:0007669"/>
    <property type="project" value="InterPro"/>
</dbReference>
<dbReference type="Pfam" id="PF04909">
    <property type="entry name" value="Amidohydro_2"/>
    <property type="match status" value="1"/>
</dbReference>
<evidence type="ECO:0000259" key="2">
    <source>
        <dbReference type="Pfam" id="PF04909"/>
    </source>
</evidence>
<evidence type="ECO:0000313" key="3">
    <source>
        <dbReference type="EMBL" id="KAJ9165428.1"/>
    </source>
</evidence>
<dbReference type="AlphaFoldDB" id="A0AA38S2U6"/>
<reference evidence="3" key="1">
    <citation type="submission" date="2022-07" db="EMBL/GenBank/DDBJ databases">
        <title>Fungi with potential for degradation of polypropylene.</title>
        <authorList>
            <person name="Gostincar C."/>
        </authorList>
    </citation>
    <scope>NUCLEOTIDE SEQUENCE</scope>
    <source>
        <strain evidence="3">EXF-13287</strain>
    </source>
</reference>
<dbReference type="Proteomes" id="UP001174691">
    <property type="component" value="Unassembled WGS sequence"/>
</dbReference>
<proteinExistence type="inferred from homology"/>
<organism evidence="3 4">
    <name type="scientific">Coniochaeta hoffmannii</name>
    <dbReference type="NCBI Taxonomy" id="91930"/>
    <lineage>
        <taxon>Eukaryota</taxon>
        <taxon>Fungi</taxon>
        <taxon>Dikarya</taxon>
        <taxon>Ascomycota</taxon>
        <taxon>Pezizomycotina</taxon>
        <taxon>Sordariomycetes</taxon>
        <taxon>Sordariomycetidae</taxon>
        <taxon>Coniochaetales</taxon>
        <taxon>Coniochaetaceae</taxon>
        <taxon>Coniochaeta</taxon>
    </lineage>
</organism>
<gene>
    <name evidence="3" type="ORF">NKR19_g436</name>
</gene>
<evidence type="ECO:0000256" key="1">
    <source>
        <dbReference type="ARBA" id="ARBA00038310"/>
    </source>
</evidence>
<dbReference type="SUPFAM" id="SSF51556">
    <property type="entry name" value="Metallo-dependent hydrolases"/>
    <property type="match status" value="1"/>
</dbReference>
<dbReference type="InterPro" id="IPR006680">
    <property type="entry name" value="Amidohydro-rel"/>
</dbReference>
<comment type="caution">
    <text evidence="3">The sequence shown here is derived from an EMBL/GenBank/DDBJ whole genome shotgun (WGS) entry which is preliminary data.</text>
</comment>